<evidence type="ECO:0000256" key="10">
    <source>
        <dbReference type="ARBA" id="ARBA00048523"/>
    </source>
</evidence>
<dbReference type="EC" id="3.1.3.3" evidence="3"/>
<evidence type="ECO:0000256" key="8">
    <source>
        <dbReference type="ARBA" id="ARBA00023299"/>
    </source>
</evidence>
<comment type="caution">
    <text evidence="12">The sequence shown here is derived from an EMBL/GenBank/DDBJ whole genome shotgun (WGS) entry which is preliminary data.</text>
</comment>
<reference evidence="12 13" key="1">
    <citation type="submission" date="2021-05" db="EMBL/GenBank/DDBJ databases">
        <title>The draft genome of Geobacter luticola JCM 17780.</title>
        <authorList>
            <person name="Xu Z."/>
            <person name="Masuda Y."/>
            <person name="Itoh H."/>
            <person name="Senoo K."/>
        </authorList>
    </citation>
    <scope>NUCLEOTIDE SEQUENCE [LARGE SCALE GENOMIC DNA]</scope>
    <source>
        <strain evidence="12 13">JCM 17780</strain>
    </source>
</reference>
<dbReference type="SUPFAM" id="SSF56784">
    <property type="entry name" value="HAD-like"/>
    <property type="match status" value="1"/>
</dbReference>
<evidence type="ECO:0000256" key="2">
    <source>
        <dbReference type="ARBA" id="ARBA00005135"/>
    </source>
</evidence>
<evidence type="ECO:0000256" key="1">
    <source>
        <dbReference type="ARBA" id="ARBA00001946"/>
    </source>
</evidence>
<comment type="catalytic activity">
    <reaction evidence="9">
        <text>O-phospho-L-serine + H2O = L-serine + phosphate</text>
        <dbReference type="Rhea" id="RHEA:21208"/>
        <dbReference type="ChEBI" id="CHEBI:15377"/>
        <dbReference type="ChEBI" id="CHEBI:33384"/>
        <dbReference type="ChEBI" id="CHEBI:43474"/>
        <dbReference type="ChEBI" id="CHEBI:57524"/>
        <dbReference type="EC" id="3.1.3.3"/>
    </reaction>
</comment>
<dbReference type="NCBIfam" id="TIGR01488">
    <property type="entry name" value="HAD-SF-IB"/>
    <property type="match status" value="1"/>
</dbReference>
<comment type="cofactor">
    <cofactor evidence="1">
        <name>Mg(2+)</name>
        <dbReference type="ChEBI" id="CHEBI:18420"/>
    </cofactor>
</comment>
<evidence type="ECO:0000256" key="11">
    <source>
        <dbReference type="SAM" id="MobiDB-lite"/>
    </source>
</evidence>
<keyword evidence="8" id="KW-0718">Serine biosynthesis</keyword>
<evidence type="ECO:0000256" key="9">
    <source>
        <dbReference type="ARBA" id="ARBA00048138"/>
    </source>
</evidence>
<dbReference type="InterPro" id="IPR036412">
    <property type="entry name" value="HAD-like_sf"/>
</dbReference>
<gene>
    <name evidence="12" type="ORF">KI810_02740</name>
</gene>
<evidence type="ECO:0000256" key="3">
    <source>
        <dbReference type="ARBA" id="ARBA00012640"/>
    </source>
</evidence>
<evidence type="ECO:0000313" key="13">
    <source>
        <dbReference type="Proteomes" id="UP000756860"/>
    </source>
</evidence>
<comment type="catalytic activity">
    <reaction evidence="10">
        <text>O-phospho-D-serine + H2O = D-serine + phosphate</text>
        <dbReference type="Rhea" id="RHEA:24873"/>
        <dbReference type="ChEBI" id="CHEBI:15377"/>
        <dbReference type="ChEBI" id="CHEBI:35247"/>
        <dbReference type="ChEBI" id="CHEBI:43474"/>
        <dbReference type="ChEBI" id="CHEBI:58680"/>
        <dbReference type="EC" id="3.1.3.3"/>
    </reaction>
</comment>
<accession>A0ABS5S9A1</accession>
<name>A0ABS5S9A1_9BACT</name>
<dbReference type="Pfam" id="PF00702">
    <property type="entry name" value="Hydrolase"/>
    <property type="match status" value="1"/>
</dbReference>
<dbReference type="InterPro" id="IPR050582">
    <property type="entry name" value="HAD-like_SerB"/>
</dbReference>
<dbReference type="RefSeq" id="WP_214173939.1">
    <property type="nucleotide sequence ID" value="NZ_JAHCVK010000001.1"/>
</dbReference>
<keyword evidence="4" id="KW-0028">Amino-acid biosynthesis</keyword>
<dbReference type="Proteomes" id="UP000756860">
    <property type="component" value="Unassembled WGS sequence"/>
</dbReference>
<evidence type="ECO:0000256" key="6">
    <source>
        <dbReference type="ARBA" id="ARBA00022801"/>
    </source>
</evidence>
<evidence type="ECO:0000256" key="5">
    <source>
        <dbReference type="ARBA" id="ARBA00022723"/>
    </source>
</evidence>
<keyword evidence="6" id="KW-0378">Hydrolase</keyword>
<feature type="region of interest" description="Disordered" evidence="11">
    <location>
        <begin position="253"/>
        <end position="273"/>
    </location>
</feature>
<dbReference type="SFLD" id="SFLDS00003">
    <property type="entry name" value="Haloacid_Dehalogenase"/>
    <property type="match status" value="1"/>
</dbReference>
<evidence type="ECO:0000256" key="7">
    <source>
        <dbReference type="ARBA" id="ARBA00022842"/>
    </source>
</evidence>
<dbReference type="CDD" id="cd01427">
    <property type="entry name" value="HAD_like"/>
    <property type="match status" value="1"/>
</dbReference>
<dbReference type="InterPro" id="IPR023214">
    <property type="entry name" value="HAD_sf"/>
</dbReference>
<evidence type="ECO:0000313" key="12">
    <source>
        <dbReference type="EMBL" id="MBT0651958.1"/>
    </source>
</evidence>
<keyword evidence="5" id="KW-0479">Metal-binding</keyword>
<protein>
    <recommendedName>
        <fullName evidence="3">phosphoserine phosphatase</fullName>
        <ecNumber evidence="3">3.1.3.3</ecNumber>
    </recommendedName>
</protein>
<sequence length="373" mass="42104">MKKIKLAVFDMEGTLLKRSCRFDFIKDRFPQNWKNLCLCHGEAVLATKQFSSAWTLLCDLLGPEASKKNQANWEKWRDGGYPGYSEWVIDTIKLHKEYRLTKELFDAVIHDSAEYFSGVSETFQALRAHGITIALVSGGLKAMADRVSLDFNLEHCFTSAEYFWNPDGTIRHWNCQPSDFIHKKHLVKLLLHDLGFSKEEAVFIGDGGNDREAAQYVGRSIGFNPKQHHEFFWDTVVRGDDLQQVLEPLGFQTTESVSNSKRSRSDNTRPDQSTKTAFRKFLVEHGGLTENSSRSYITYLNSILINMQGAKAETSSSRTPLQLLVEAAKAAKSEASFIKALSKPLSGPEGRIGDLTSTAKQFYRFTHSLVTEG</sequence>
<evidence type="ECO:0000256" key="4">
    <source>
        <dbReference type="ARBA" id="ARBA00022605"/>
    </source>
</evidence>
<proteinExistence type="predicted"/>
<dbReference type="EMBL" id="JAHCVK010000001">
    <property type="protein sequence ID" value="MBT0651958.1"/>
    <property type="molecule type" value="Genomic_DNA"/>
</dbReference>
<keyword evidence="13" id="KW-1185">Reference proteome</keyword>
<comment type="pathway">
    <text evidence="2">Amino-acid biosynthesis; L-serine biosynthesis; L-serine from 3-phospho-D-glycerate: step 3/3.</text>
</comment>
<organism evidence="12 13">
    <name type="scientific">Geomobilimonas luticola</name>
    <dbReference type="NCBI Taxonomy" id="1114878"/>
    <lineage>
        <taxon>Bacteria</taxon>
        <taxon>Pseudomonadati</taxon>
        <taxon>Thermodesulfobacteriota</taxon>
        <taxon>Desulfuromonadia</taxon>
        <taxon>Geobacterales</taxon>
        <taxon>Geobacteraceae</taxon>
        <taxon>Geomobilimonas</taxon>
    </lineage>
</organism>
<dbReference type="PANTHER" id="PTHR43344">
    <property type="entry name" value="PHOSPHOSERINE PHOSPHATASE"/>
    <property type="match status" value="1"/>
</dbReference>
<dbReference type="Gene3D" id="3.40.50.1000">
    <property type="entry name" value="HAD superfamily/HAD-like"/>
    <property type="match status" value="1"/>
</dbReference>
<keyword evidence="7" id="KW-0460">Magnesium</keyword>
<dbReference type="SFLD" id="SFLDG01129">
    <property type="entry name" value="C1.5:_HAD__Beta-PGM__Phosphata"/>
    <property type="match status" value="1"/>
</dbReference>
<dbReference type="PANTHER" id="PTHR43344:SF2">
    <property type="entry name" value="PHOSPHOSERINE PHOSPHATASE"/>
    <property type="match status" value="1"/>
</dbReference>